<evidence type="ECO:0000259" key="2">
    <source>
        <dbReference type="Pfam" id="PF09925"/>
    </source>
</evidence>
<dbReference type="InterPro" id="IPR018677">
    <property type="entry name" value="DUF2157"/>
</dbReference>
<dbReference type="RefSeq" id="WP_067514298.1">
    <property type="nucleotide sequence ID" value="NZ_CP107943.1"/>
</dbReference>
<dbReference type="AlphaFoldDB" id="A0A366D632"/>
<evidence type="ECO:0000313" key="4">
    <source>
        <dbReference type="Proteomes" id="UP000252586"/>
    </source>
</evidence>
<dbReference type="STRING" id="1210090.GCA_001613185_06746"/>
<feature type="transmembrane region" description="Helical" evidence="1">
    <location>
        <begin position="266"/>
        <end position="284"/>
    </location>
</feature>
<feature type="transmembrane region" description="Helical" evidence="1">
    <location>
        <begin position="50"/>
        <end position="71"/>
    </location>
</feature>
<keyword evidence="1" id="KW-0472">Membrane</keyword>
<feature type="transmembrane region" description="Helical" evidence="1">
    <location>
        <begin position="143"/>
        <end position="163"/>
    </location>
</feature>
<keyword evidence="4" id="KW-1185">Reference proteome</keyword>
<keyword evidence="1" id="KW-1133">Transmembrane helix</keyword>
<dbReference type="EMBL" id="QNRE01000014">
    <property type="protein sequence ID" value="RBO85511.1"/>
    <property type="molecule type" value="Genomic_DNA"/>
</dbReference>
<organism evidence="3 4">
    <name type="scientific">Nocardia puris</name>
    <dbReference type="NCBI Taxonomy" id="208602"/>
    <lineage>
        <taxon>Bacteria</taxon>
        <taxon>Bacillati</taxon>
        <taxon>Actinomycetota</taxon>
        <taxon>Actinomycetes</taxon>
        <taxon>Mycobacteriales</taxon>
        <taxon>Nocardiaceae</taxon>
        <taxon>Nocardia</taxon>
    </lineage>
</organism>
<feature type="transmembrane region" description="Helical" evidence="1">
    <location>
        <begin position="219"/>
        <end position="235"/>
    </location>
</feature>
<gene>
    <name evidence="3" type="ORF">DFR74_11452</name>
</gene>
<protein>
    <submittedName>
        <fullName evidence="3">Putative membrane protein DUF2157</fullName>
    </submittedName>
</protein>
<name>A0A366D632_9NOCA</name>
<evidence type="ECO:0000313" key="3">
    <source>
        <dbReference type="EMBL" id="RBO85511.1"/>
    </source>
</evidence>
<comment type="caution">
    <text evidence="3">The sequence shown here is derived from an EMBL/GenBank/DDBJ whole genome shotgun (WGS) entry which is preliminary data.</text>
</comment>
<feature type="domain" description="DUF2157" evidence="2">
    <location>
        <begin position="13"/>
        <end position="132"/>
    </location>
</feature>
<dbReference type="Proteomes" id="UP000252586">
    <property type="component" value="Unassembled WGS sequence"/>
</dbReference>
<sequence length="318" mass="31863">MAHERRVEAALRRLTDDGVLGEDQRAAVLAALAAEEDAARPTPGKLVAEIAAYVGAGLVLGGVLLFLAASWDDLARAGRVAVLAVVTIGLIGGGVALAGRDALFGRAFTSTVRTRLAAVLFALAAAAVAGAVGAGLDDSGNDTSWVIAVSAGLVAAVIGYLAIPSVVGMLACAGFSVAVASGLVGDVFGLRDPGHGVALFVLGLVWFALTRADAFIEDWAGYAIAVVVSVVGAQMAWTNDLLLTVALTGVVAVVCFALYATDRSPVLMIGGAGSVALAVAQLIAEHTDGLLGPVLLLLVGAVVLTTGAIVLTRSSRSE</sequence>
<accession>A0A366D632</accession>
<reference evidence="3 4" key="1">
    <citation type="submission" date="2018-06" db="EMBL/GenBank/DDBJ databases">
        <title>Genomic Encyclopedia of Type Strains, Phase IV (KMG-IV): sequencing the most valuable type-strain genomes for metagenomic binning, comparative biology and taxonomic classification.</title>
        <authorList>
            <person name="Goeker M."/>
        </authorList>
    </citation>
    <scope>NUCLEOTIDE SEQUENCE [LARGE SCALE GENOMIC DNA]</scope>
    <source>
        <strain evidence="3 4">DSM 44599</strain>
    </source>
</reference>
<feature type="transmembrane region" description="Helical" evidence="1">
    <location>
        <begin position="77"/>
        <end position="98"/>
    </location>
</feature>
<keyword evidence="1" id="KW-0812">Transmembrane</keyword>
<dbReference type="Pfam" id="PF09925">
    <property type="entry name" value="DUF2157"/>
    <property type="match status" value="1"/>
</dbReference>
<feature type="transmembrane region" description="Helical" evidence="1">
    <location>
        <begin position="194"/>
        <end position="212"/>
    </location>
</feature>
<feature type="transmembrane region" description="Helical" evidence="1">
    <location>
        <begin position="290"/>
        <end position="311"/>
    </location>
</feature>
<feature type="transmembrane region" description="Helical" evidence="1">
    <location>
        <begin position="118"/>
        <end position="137"/>
    </location>
</feature>
<feature type="transmembrane region" description="Helical" evidence="1">
    <location>
        <begin position="170"/>
        <end position="188"/>
    </location>
</feature>
<feature type="transmembrane region" description="Helical" evidence="1">
    <location>
        <begin position="241"/>
        <end position="259"/>
    </location>
</feature>
<evidence type="ECO:0000256" key="1">
    <source>
        <dbReference type="SAM" id="Phobius"/>
    </source>
</evidence>
<dbReference type="OrthoDB" id="4531655at2"/>
<proteinExistence type="predicted"/>